<accession>Q11AF0</accession>
<dbReference type="SUPFAM" id="SSF51182">
    <property type="entry name" value="RmlC-like cupins"/>
    <property type="match status" value="1"/>
</dbReference>
<evidence type="ECO:0000313" key="2">
    <source>
        <dbReference type="EMBL" id="ABG65625.1"/>
    </source>
</evidence>
<dbReference type="InterPro" id="IPR014710">
    <property type="entry name" value="RmlC-like_jellyroll"/>
</dbReference>
<geneLocation type="plasmid" evidence="2">
    <name>3</name>
</geneLocation>
<dbReference type="Pfam" id="PF05899">
    <property type="entry name" value="Cupin_3"/>
    <property type="match status" value="1"/>
</dbReference>
<dbReference type="Gene3D" id="2.60.120.10">
    <property type="entry name" value="Jelly Rolls"/>
    <property type="match status" value="1"/>
</dbReference>
<dbReference type="HOGENOM" id="CLU_147448_1_2_5"/>
<dbReference type="KEGG" id="mes:Meso_4606"/>
<sequence length="124" mass="14032">MNKGLITNFSKNAPVRQVVDDTKNNISGDPLFGRWLHFEDRSGVIRSGVWEANKSVFLDVMDGIVEFCQIIEGEVTIKSLDDGTVQTMKVGDAFVMENGSRMEWTVDNYVKKTFVIVRIAENRD</sequence>
<proteinExistence type="predicted"/>
<reference evidence="2" key="1">
    <citation type="submission" date="2006-06" db="EMBL/GenBank/DDBJ databases">
        <title>Complete sequence of 3 of Chelativorans sp. BNC1.</title>
        <authorList>
            <consortium name="US DOE Joint Genome Institute"/>
            <person name="Copeland A."/>
            <person name="Lucas S."/>
            <person name="Lapidus A."/>
            <person name="Barry K."/>
            <person name="Detter J.C."/>
            <person name="Glavina del Rio T."/>
            <person name="Hammon N."/>
            <person name="Israni S."/>
            <person name="Dalin E."/>
            <person name="Tice H."/>
            <person name="Pitluck S."/>
            <person name="Chertkov O."/>
            <person name="Brettin T."/>
            <person name="Bruce D."/>
            <person name="Han C."/>
            <person name="Tapia R."/>
            <person name="Gilna P."/>
            <person name="Schmutz J."/>
            <person name="Larimer F."/>
            <person name="Land M."/>
            <person name="Hauser L."/>
            <person name="Kyrpides N."/>
            <person name="Mikhailova N."/>
            <person name="Richardson P."/>
        </authorList>
    </citation>
    <scope>NUCLEOTIDE SEQUENCE</scope>
    <source>
        <strain evidence="2">BNC1</strain>
        <plasmid evidence="2">3</plasmid>
    </source>
</reference>
<dbReference type="EMBL" id="CP000392">
    <property type="protein sequence ID" value="ABG65625.1"/>
    <property type="molecule type" value="Genomic_DNA"/>
</dbReference>
<dbReference type="PANTHER" id="PTHR40943">
    <property type="entry name" value="CYTOPLASMIC PROTEIN-RELATED"/>
    <property type="match status" value="1"/>
</dbReference>
<evidence type="ECO:0000259" key="1">
    <source>
        <dbReference type="Pfam" id="PF05899"/>
    </source>
</evidence>
<feature type="domain" description="(S)-ureidoglycine aminohydrolase cupin" evidence="1">
    <location>
        <begin position="41"/>
        <end position="114"/>
    </location>
</feature>
<keyword evidence="2" id="KW-0614">Plasmid</keyword>
<name>Q11AF0_CHESB</name>
<dbReference type="PANTHER" id="PTHR40943:SF1">
    <property type="entry name" value="CYTOPLASMIC PROTEIN"/>
    <property type="match status" value="1"/>
</dbReference>
<dbReference type="InterPro" id="IPR008579">
    <property type="entry name" value="UGlyAH_Cupin_dom"/>
</dbReference>
<organism evidence="2">
    <name type="scientific">Chelativorans sp. (strain BNC1)</name>
    <dbReference type="NCBI Taxonomy" id="266779"/>
    <lineage>
        <taxon>Bacteria</taxon>
        <taxon>Pseudomonadati</taxon>
        <taxon>Pseudomonadota</taxon>
        <taxon>Alphaproteobacteria</taxon>
        <taxon>Hyphomicrobiales</taxon>
        <taxon>Phyllobacteriaceae</taxon>
        <taxon>Chelativorans</taxon>
    </lineage>
</organism>
<dbReference type="InterPro" id="IPR011051">
    <property type="entry name" value="RmlC_Cupin_sf"/>
</dbReference>
<gene>
    <name evidence="2" type="ordered locus">Meso_4606</name>
</gene>
<protein>
    <recommendedName>
        <fullName evidence="1">(S)-ureidoglycine aminohydrolase cupin domain-containing protein</fullName>
    </recommendedName>
</protein>
<dbReference type="AlphaFoldDB" id="Q11AF0"/>